<name>A0A8D0G5X4_SPHPU</name>
<dbReference type="PANTHER" id="PTHR22419">
    <property type="entry name" value="COILED-COIL DOMAIN-CONTAINING PROTEIN 172"/>
    <property type="match status" value="1"/>
</dbReference>
<gene>
    <name evidence="7" type="primary">CCDC172</name>
</gene>
<sequence length="108" mass="12573">MESLGYENVQLNALQLQKNELKQNLFTLQNKLKDVEGQLREAKDITKGLEAEKVKVSEKPQTDAECLRLKKKLEMYKDDEMENVCEALQADIEFLQMKLSQERLLSNK</sequence>
<keyword evidence="4" id="KW-0963">Cytoplasm</keyword>
<comment type="subcellular location">
    <subcellularLocation>
        <location evidence="1">Cytoplasm</location>
    </subcellularLocation>
</comment>
<dbReference type="AlphaFoldDB" id="A0A8D0G5X4"/>
<comment type="similarity">
    <text evidence="2">Belongs to the CCDC172 family.</text>
</comment>
<keyword evidence="5 6" id="KW-0175">Coiled coil</keyword>
<protein>
    <recommendedName>
        <fullName evidence="3">Coiled-coil domain-containing protein 172</fullName>
    </recommendedName>
</protein>
<organism evidence="7 8">
    <name type="scientific">Sphenodon punctatus</name>
    <name type="common">Tuatara</name>
    <name type="synonym">Hatteria punctata</name>
    <dbReference type="NCBI Taxonomy" id="8508"/>
    <lineage>
        <taxon>Eukaryota</taxon>
        <taxon>Metazoa</taxon>
        <taxon>Chordata</taxon>
        <taxon>Craniata</taxon>
        <taxon>Vertebrata</taxon>
        <taxon>Euteleostomi</taxon>
        <taxon>Lepidosauria</taxon>
        <taxon>Sphenodontia</taxon>
        <taxon>Sphenodontidae</taxon>
        <taxon>Sphenodon</taxon>
    </lineage>
</organism>
<dbReference type="Proteomes" id="UP000694392">
    <property type="component" value="Unplaced"/>
</dbReference>
<evidence type="ECO:0000256" key="1">
    <source>
        <dbReference type="ARBA" id="ARBA00004496"/>
    </source>
</evidence>
<evidence type="ECO:0000313" key="8">
    <source>
        <dbReference type="Proteomes" id="UP000694392"/>
    </source>
</evidence>
<proteinExistence type="inferred from homology"/>
<dbReference type="InterPro" id="IPR029618">
    <property type="entry name" value="CCDC172"/>
</dbReference>
<evidence type="ECO:0000313" key="7">
    <source>
        <dbReference type="Ensembl" id="ENSSPUP00000002287.1"/>
    </source>
</evidence>
<evidence type="ECO:0000256" key="3">
    <source>
        <dbReference type="ARBA" id="ARBA00022327"/>
    </source>
</evidence>
<dbReference type="GO" id="GO:0005737">
    <property type="term" value="C:cytoplasm"/>
    <property type="evidence" value="ECO:0007669"/>
    <property type="project" value="UniProtKB-SubCell"/>
</dbReference>
<reference evidence="7" key="2">
    <citation type="submission" date="2025-09" db="UniProtKB">
        <authorList>
            <consortium name="Ensembl"/>
        </authorList>
    </citation>
    <scope>IDENTIFICATION</scope>
</reference>
<dbReference type="GeneTree" id="ENSGT00390000005203"/>
<evidence type="ECO:0000256" key="2">
    <source>
        <dbReference type="ARBA" id="ARBA00008975"/>
    </source>
</evidence>
<evidence type="ECO:0000256" key="5">
    <source>
        <dbReference type="ARBA" id="ARBA00023054"/>
    </source>
</evidence>
<keyword evidence="8" id="KW-1185">Reference proteome</keyword>
<feature type="coiled-coil region" evidence="6">
    <location>
        <begin position="11"/>
        <end position="52"/>
    </location>
</feature>
<evidence type="ECO:0000256" key="6">
    <source>
        <dbReference type="SAM" id="Coils"/>
    </source>
</evidence>
<evidence type="ECO:0000256" key="4">
    <source>
        <dbReference type="ARBA" id="ARBA00022490"/>
    </source>
</evidence>
<dbReference type="Ensembl" id="ENSSPUT00000002427.1">
    <property type="protein sequence ID" value="ENSSPUP00000002287.1"/>
    <property type="gene ID" value="ENSSPUG00000001761.1"/>
</dbReference>
<reference evidence="7" key="1">
    <citation type="submission" date="2025-08" db="UniProtKB">
        <authorList>
            <consortium name="Ensembl"/>
        </authorList>
    </citation>
    <scope>IDENTIFICATION</scope>
</reference>
<accession>A0A8D0G5X4</accession>
<dbReference type="PANTHER" id="PTHR22419:SF2">
    <property type="entry name" value="COILED-COIL DOMAIN-CONTAINING PROTEIN 172"/>
    <property type="match status" value="1"/>
</dbReference>
<feature type="coiled-coil region" evidence="6">
    <location>
        <begin position="78"/>
        <end position="105"/>
    </location>
</feature>